<dbReference type="RefSeq" id="WP_009888010.1">
    <property type="nucleotide sequence ID" value="NC_013315.1"/>
</dbReference>
<dbReference type="AlphaFoldDB" id="A0A0H3N7Q9"/>
<dbReference type="EMBL" id="FN538970">
    <property type="protein sequence ID" value="CBA60363.1"/>
    <property type="molecule type" value="Genomic_DNA"/>
</dbReference>
<evidence type="ECO:0000313" key="1">
    <source>
        <dbReference type="EMBL" id="CBA60363.1"/>
    </source>
</evidence>
<accession>A0A0H3N7Q9</accession>
<sequence length="67" mass="7529">MSFGKRIEMNNIGVETRGVCTIMCPYTCKMMASSSCNCKNNDYNARGGSYNTYYNKLIHGQRTPDGM</sequence>
<dbReference type="KEGG" id="cdc:CD196_0176"/>
<reference evidence="1 2" key="1">
    <citation type="journal article" date="2009" name="Genome Biol.">
        <title>Comparative genome and phenotypic analysis of Clostridium difficile 027 strains provides insight into the evolution of a hypervirulent bacterium.</title>
        <authorList>
            <person name="Stabler R.A."/>
            <person name="He M."/>
            <person name="Dawson L."/>
            <person name="Martin M."/>
            <person name="Valiente E."/>
            <person name="Corton C."/>
            <person name="Lawley T.D."/>
            <person name="Sebaihia M."/>
            <person name="Quail M.A."/>
            <person name="Rose G."/>
            <person name="Gerding D.N."/>
            <person name="Gibert M."/>
            <person name="Popoff M.R."/>
            <person name="Parkhill J."/>
            <person name="Dougan G."/>
            <person name="Wren B.W."/>
        </authorList>
    </citation>
    <scope>NUCLEOTIDE SEQUENCE [LARGE SCALE GENOMIC DNA]</scope>
    <source>
        <strain evidence="1 2">CD196</strain>
    </source>
</reference>
<dbReference type="Proteomes" id="UP000002068">
    <property type="component" value="Chromosome"/>
</dbReference>
<name>A0A0H3N7Q9_CLODC</name>
<gene>
    <name evidence="1" type="ordered locus">CD196_0176</name>
</gene>
<organism evidence="1 2">
    <name type="scientific">Clostridioides difficile (strain CD196)</name>
    <name type="common">Peptoclostridium difficile</name>
    <dbReference type="NCBI Taxonomy" id="645462"/>
    <lineage>
        <taxon>Bacteria</taxon>
        <taxon>Bacillati</taxon>
        <taxon>Bacillota</taxon>
        <taxon>Clostridia</taxon>
        <taxon>Peptostreptococcales</taxon>
        <taxon>Peptostreptococcaceae</taxon>
        <taxon>Clostridioides</taxon>
    </lineage>
</organism>
<evidence type="ECO:0000313" key="2">
    <source>
        <dbReference type="Proteomes" id="UP000002068"/>
    </source>
</evidence>
<proteinExistence type="predicted"/>
<protein>
    <submittedName>
        <fullName evidence="1">Uncharacterized protein</fullName>
    </submittedName>
</protein>
<dbReference type="HOGENOM" id="CLU_2808639_0_0_9"/>